<feature type="region of interest" description="Disordered" evidence="1">
    <location>
        <begin position="27"/>
        <end position="70"/>
    </location>
</feature>
<dbReference type="EMBL" id="HBGG01035070">
    <property type="protein sequence ID" value="CAD9216160.1"/>
    <property type="molecule type" value="Transcribed_RNA"/>
</dbReference>
<keyword evidence="2" id="KW-0732">Signal</keyword>
<gene>
    <name evidence="3" type="ORF">TCHU04912_LOCUS18400</name>
</gene>
<feature type="signal peptide" evidence="2">
    <location>
        <begin position="1"/>
        <end position="23"/>
    </location>
</feature>
<reference evidence="3" key="1">
    <citation type="submission" date="2021-01" db="EMBL/GenBank/DDBJ databases">
        <authorList>
            <person name="Corre E."/>
            <person name="Pelletier E."/>
            <person name="Niang G."/>
            <person name="Scheremetjew M."/>
            <person name="Finn R."/>
            <person name="Kale V."/>
            <person name="Holt S."/>
            <person name="Cochrane G."/>
            <person name="Meng A."/>
            <person name="Brown T."/>
            <person name="Cohen L."/>
        </authorList>
    </citation>
    <scope>NUCLEOTIDE SEQUENCE</scope>
    <source>
        <strain evidence="3">PLY429</strain>
    </source>
</reference>
<name>A0A7S1T2X3_9CHLO</name>
<feature type="chain" id="PRO_5030801551" evidence="2">
    <location>
        <begin position="24"/>
        <end position="110"/>
    </location>
</feature>
<evidence type="ECO:0000256" key="2">
    <source>
        <dbReference type="SAM" id="SignalP"/>
    </source>
</evidence>
<evidence type="ECO:0000313" key="3">
    <source>
        <dbReference type="EMBL" id="CAD9216160.1"/>
    </source>
</evidence>
<proteinExistence type="predicted"/>
<evidence type="ECO:0000256" key="1">
    <source>
        <dbReference type="SAM" id="MobiDB-lite"/>
    </source>
</evidence>
<accession>A0A7S1T2X3</accession>
<organism evidence="3">
    <name type="scientific">Tetraselmis chuii</name>
    <dbReference type="NCBI Taxonomy" id="63592"/>
    <lineage>
        <taxon>Eukaryota</taxon>
        <taxon>Viridiplantae</taxon>
        <taxon>Chlorophyta</taxon>
        <taxon>core chlorophytes</taxon>
        <taxon>Chlorodendrophyceae</taxon>
        <taxon>Chlorodendrales</taxon>
        <taxon>Chlorodendraceae</taxon>
        <taxon>Tetraselmis</taxon>
    </lineage>
</organism>
<sequence>MAGFRQVAIASLSVLAMLALTTAESGAQNATENVPSIRHMATVGNGTSKVPLPTMDPHEGEDPEDNVDEDEVTLSSALLGALVFFVVRDDCLAKLLPKYHSTLVTLVRRG</sequence>
<dbReference type="AlphaFoldDB" id="A0A7S1T2X3"/>
<feature type="compositionally biased region" description="Acidic residues" evidence="1">
    <location>
        <begin position="59"/>
        <end position="70"/>
    </location>
</feature>
<protein>
    <submittedName>
        <fullName evidence="3">Uncharacterized protein</fullName>
    </submittedName>
</protein>